<accession>A0A5D4H833</accession>
<protein>
    <submittedName>
        <fullName evidence="1">DUF4397 domain-containing protein</fullName>
    </submittedName>
</protein>
<gene>
    <name evidence="1" type="ORF">FXV77_07190</name>
</gene>
<dbReference type="RefSeq" id="WP_148918543.1">
    <property type="nucleotide sequence ID" value="NZ_VTAV01000003.1"/>
</dbReference>
<dbReference type="Proteomes" id="UP000322362">
    <property type="component" value="Unassembled WGS sequence"/>
</dbReference>
<evidence type="ECO:0000313" key="2">
    <source>
        <dbReference type="Proteomes" id="UP000322362"/>
    </source>
</evidence>
<organism evidence="1 2">
    <name type="scientific">Sphingobacterium phlebotomi</name>
    <dbReference type="NCBI Taxonomy" id="2605433"/>
    <lineage>
        <taxon>Bacteria</taxon>
        <taxon>Pseudomonadati</taxon>
        <taxon>Bacteroidota</taxon>
        <taxon>Sphingobacteriia</taxon>
        <taxon>Sphingobacteriales</taxon>
        <taxon>Sphingobacteriaceae</taxon>
        <taxon>Sphingobacterium</taxon>
    </lineage>
</organism>
<comment type="caution">
    <text evidence="1">The sequence shown here is derived from an EMBL/GenBank/DDBJ whole genome shotgun (WGS) entry which is preliminary data.</text>
</comment>
<proteinExistence type="predicted"/>
<dbReference type="AlphaFoldDB" id="A0A5D4H833"/>
<reference evidence="1 2" key="1">
    <citation type="submission" date="2019-08" db="EMBL/GenBank/DDBJ databases">
        <title>Phlebobacter frassis gen. nov. sp. nov., a new member of family Sphingobacteriaceae isolated from sand fly rearing media.</title>
        <authorList>
            <person name="Kakumanu M.L."/>
            <person name="Marayati B.F."/>
            <person name="Wada-Katsumata A."/>
            <person name="Wasserberg G."/>
            <person name="Schal C."/>
            <person name="Apperson C.S."/>
            <person name="Ponnusamy L."/>
        </authorList>
    </citation>
    <scope>NUCLEOTIDE SEQUENCE [LARGE SCALE GENOMIC DNA]</scope>
    <source>
        <strain evidence="1 2">SSI9</strain>
    </source>
</reference>
<evidence type="ECO:0000313" key="1">
    <source>
        <dbReference type="EMBL" id="TYR36956.1"/>
    </source>
</evidence>
<sequence length="578" mass="64523">MKFSHLIYALFLVGLFVSCAKDKLVEYTDNRYNTEAFESSNVRLVNLGGSNQVVVNGDSLTNFVVRAGDSDPLSGRYPATKYFPEDGRLGTLWNVPQDLLNDENKADVAITLVAYQGIGIGLEKEFEIHDDGLPVDYYTLLGDYYNVGLPEIIVVPRGEESPRNPENCKVRLINFSEKPGESQQHQEVIEELYGPVSLAWSDGTSIAEQLNSVPVGEVSEYVEIPYGTYQLKVLAEDQRQLPSSGSPTMDYMTSSISFIENRTAVIPTYLTYNPIATFKPGGVYTVVVYSQPFEYPNINDPEYTHDQMQNGFRIIADVDPPTNNTYARIQFVNAKPEQGEISLKVGGKSTATASFGNYTEYLTTVHGKYKFEAVSNNSSLATLDYDVKAGDNYTVWLYRNASGRDSLVVSHNNLSGVTYAGGTATQDASYERNVSNFYTDLRFFNLNTSFPYATFTSDNGRPFNNNGRAFDERSTEQLTPGFIPWVHPNVRLLQLVGSTDIQPLKIMAYQATQNTTPGTWADEVPVRTSQEFITRPALYDVRGNMPMMDIGSYSVALIGQQTEDTRYNSRMIIVKHTK</sequence>
<name>A0A5D4H833_9SPHI</name>
<dbReference type="EMBL" id="VTAV01000003">
    <property type="protein sequence ID" value="TYR36956.1"/>
    <property type="molecule type" value="Genomic_DNA"/>
</dbReference>
<dbReference type="PROSITE" id="PS51257">
    <property type="entry name" value="PROKAR_LIPOPROTEIN"/>
    <property type="match status" value="1"/>
</dbReference>
<keyword evidence="2" id="KW-1185">Reference proteome</keyword>